<sequence>MIKSLEDYKRFLECDYKATGIYKSGLKNRLLDRRFKFYKSLRKAEYYTNCRNDFFGKLKAKFLRNRHKWLCDKYNWTIPINVFEEGLAIVHVGPIVVSHKAKIGKNCRLHICVNIGSAWVNGEAGAPVVGNNVYFAPGVKMFGPISIGDNTAIGANSVVNKPFPEGNCTIGGIPAKIISNNTSKKYILEY</sequence>
<organism evidence="1 2">
    <name type="scientific">Halobacillus aidingensis</name>
    <dbReference type="NCBI Taxonomy" id="240303"/>
    <lineage>
        <taxon>Bacteria</taxon>
        <taxon>Bacillati</taxon>
        <taxon>Bacillota</taxon>
        <taxon>Bacilli</taxon>
        <taxon>Bacillales</taxon>
        <taxon>Bacillaceae</taxon>
        <taxon>Halobacillus</taxon>
    </lineage>
</organism>
<dbReference type="InterPro" id="IPR011004">
    <property type="entry name" value="Trimer_LpxA-like_sf"/>
</dbReference>
<keyword evidence="1" id="KW-0808">Transferase</keyword>
<protein>
    <submittedName>
        <fullName evidence="1">Serine O-acetyltransferase</fullName>
    </submittedName>
</protein>
<accession>A0A1H0KJ55</accession>
<dbReference type="Proteomes" id="UP000198860">
    <property type="component" value="Unassembled WGS sequence"/>
</dbReference>
<gene>
    <name evidence="1" type="ORF">SAMN05421677_10635</name>
</gene>
<dbReference type="GO" id="GO:0016740">
    <property type="term" value="F:transferase activity"/>
    <property type="evidence" value="ECO:0007669"/>
    <property type="project" value="UniProtKB-KW"/>
</dbReference>
<dbReference type="AlphaFoldDB" id="A0A1H0KJ55"/>
<dbReference type="OrthoDB" id="9814490at2"/>
<dbReference type="Gene3D" id="2.160.10.10">
    <property type="entry name" value="Hexapeptide repeat proteins"/>
    <property type="match status" value="1"/>
</dbReference>
<reference evidence="2" key="1">
    <citation type="submission" date="2016-10" db="EMBL/GenBank/DDBJ databases">
        <authorList>
            <person name="Varghese N."/>
            <person name="Submissions S."/>
        </authorList>
    </citation>
    <scope>NUCLEOTIDE SEQUENCE [LARGE SCALE GENOMIC DNA]</scope>
    <source>
        <strain evidence="2">CGMCC 1.3703</strain>
    </source>
</reference>
<dbReference type="SUPFAM" id="SSF51161">
    <property type="entry name" value="Trimeric LpxA-like enzymes"/>
    <property type="match status" value="1"/>
</dbReference>
<evidence type="ECO:0000313" key="1">
    <source>
        <dbReference type="EMBL" id="SDO55863.1"/>
    </source>
</evidence>
<name>A0A1H0KJ55_HALAD</name>
<evidence type="ECO:0000313" key="2">
    <source>
        <dbReference type="Proteomes" id="UP000198860"/>
    </source>
</evidence>
<dbReference type="RefSeq" id="WP_089652067.1">
    <property type="nucleotide sequence ID" value="NZ_FNIZ01000006.1"/>
</dbReference>
<dbReference type="EMBL" id="FNIZ01000006">
    <property type="protein sequence ID" value="SDO55863.1"/>
    <property type="molecule type" value="Genomic_DNA"/>
</dbReference>
<dbReference type="STRING" id="240303.SAMN05421677_10635"/>
<dbReference type="PANTHER" id="PTHR42811">
    <property type="entry name" value="SERINE ACETYLTRANSFERASE"/>
    <property type="match status" value="1"/>
</dbReference>
<keyword evidence="2" id="KW-1185">Reference proteome</keyword>
<proteinExistence type="predicted"/>